<keyword evidence="2" id="KW-0472">Membrane</keyword>
<dbReference type="RefSeq" id="WP_263414264.1">
    <property type="nucleotide sequence ID" value="NZ_BAABBH010000001.1"/>
</dbReference>
<keyword evidence="2" id="KW-1133">Transmembrane helix</keyword>
<dbReference type="InterPro" id="IPR001932">
    <property type="entry name" value="PPM-type_phosphatase-like_dom"/>
</dbReference>
<dbReference type="PANTHER" id="PTHR43156">
    <property type="entry name" value="STAGE II SPORULATION PROTEIN E-RELATED"/>
    <property type="match status" value="1"/>
</dbReference>
<organism evidence="5 6">
    <name type="scientific">Terriglobus aquaticus</name>
    <dbReference type="NCBI Taxonomy" id="940139"/>
    <lineage>
        <taxon>Bacteria</taxon>
        <taxon>Pseudomonadati</taxon>
        <taxon>Acidobacteriota</taxon>
        <taxon>Terriglobia</taxon>
        <taxon>Terriglobales</taxon>
        <taxon>Acidobacteriaceae</taxon>
        <taxon>Terriglobus</taxon>
    </lineage>
</organism>
<dbReference type="SUPFAM" id="SSF49785">
    <property type="entry name" value="Galactose-binding domain-like"/>
    <property type="match status" value="1"/>
</dbReference>
<dbReference type="SUPFAM" id="SSF81606">
    <property type="entry name" value="PP2C-like"/>
    <property type="match status" value="1"/>
</dbReference>
<feature type="transmembrane region" description="Helical" evidence="2">
    <location>
        <begin position="327"/>
        <end position="344"/>
    </location>
</feature>
<dbReference type="SMART" id="SM00331">
    <property type="entry name" value="PP2C_SIG"/>
    <property type="match status" value="1"/>
</dbReference>
<reference evidence="5 6" key="1">
    <citation type="submission" date="2024-12" db="EMBL/GenBank/DDBJ databases">
        <authorList>
            <person name="Lee Y."/>
        </authorList>
    </citation>
    <scope>NUCLEOTIDE SEQUENCE [LARGE SCALE GENOMIC DNA]</scope>
    <source>
        <strain evidence="5 6">03SUJ4</strain>
    </source>
</reference>
<accession>A0ABW9KG36</accession>
<feature type="domain" description="PPM-type phosphatase" evidence="4">
    <location>
        <begin position="456"/>
        <end position="655"/>
    </location>
</feature>
<evidence type="ECO:0000256" key="3">
    <source>
        <dbReference type="SAM" id="SignalP"/>
    </source>
</evidence>
<feature type="transmembrane region" description="Helical" evidence="2">
    <location>
        <begin position="297"/>
        <end position="321"/>
    </location>
</feature>
<feature type="transmembrane region" description="Helical" evidence="2">
    <location>
        <begin position="268"/>
        <end position="290"/>
    </location>
</feature>
<dbReference type="Gene3D" id="2.60.120.260">
    <property type="entry name" value="Galactose-binding domain-like"/>
    <property type="match status" value="1"/>
</dbReference>
<dbReference type="EMBL" id="JBJYXY010000001">
    <property type="protein sequence ID" value="MFN2974163.1"/>
    <property type="molecule type" value="Genomic_DNA"/>
</dbReference>
<dbReference type="Pfam" id="PF07228">
    <property type="entry name" value="SpoIIE"/>
    <property type="match status" value="1"/>
</dbReference>
<keyword evidence="6" id="KW-1185">Reference proteome</keyword>
<dbReference type="InterPro" id="IPR008979">
    <property type="entry name" value="Galactose-bd-like_sf"/>
</dbReference>
<evidence type="ECO:0000313" key="5">
    <source>
        <dbReference type="EMBL" id="MFN2974163.1"/>
    </source>
</evidence>
<feature type="transmembrane region" description="Helical" evidence="2">
    <location>
        <begin position="236"/>
        <end position="256"/>
    </location>
</feature>
<feature type="transmembrane region" description="Helical" evidence="2">
    <location>
        <begin position="210"/>
        <end position="229"/>
    </location>
</feature>
<keyword evidence="3" id="KW-0732">Signal</keyword>
<keyword evidence="2" id="KW-0812">Transmembrane</keyword>
<dbReference type="Gene3D" id="3.60.40.10">
    <property type="entry name" value="PPM-type phosphatase domain"/>
    <property type="match status" value="1"/>
</dbReference>
<sequence>MPRYKAFFLLALISFLLPALSRGAASTTRTDTFDLEADRLPLTSLNGPWRFHPGDNPAWAQPNFDDHDWHALKASQDWPSQGYTEQNGFAWFRFRLLVPAGTPSLLLQLPLIDRNFQLFANGKLIAQVGNLPPQPSPAVVPTPHLFTVPLEPSAGPHTVTIALRMYFPPMFVGVMQNMLRGGVYAGEASAIKRQFALTKANTLLAHGGEYTLDVVVAVVAIASLILYWFDRRRQGFYLWLVCFAAAQVLGLPLYQAERHWAINYAHSVLYSAVLDFAGSAAVIFLVVDLLNLPRSRALVPTICMLLAEISALQLVFFHTPLVWADSLYFLFVTAMYAFVAIMLFRAWRAGNIDAGVLLLGYGFSAIISFLIGLSRFLVDLNVPHAEVINPFRVNIIDQPFAVTWDETGNMIFTLCMLGVLAHRFVRTSRERERYASALQAAHEVQYQLVPSNALTLGGFSTEVAYIAAEEVGGDFCQVLPRADGSLLIALGDVSGKGLRAAMLGTLCVGALRSVAEEEIGPAAALERLNRAILRTEYAGFVTCLCALISPSGVVSLANAGHLSPYLDGIELSVEAGLPLGIVNDPAYAEQTFSLPEGSRLTILSDGVVEARSASGELFGFDRTKHISQQTAAEIAAKAQLYGPQQDDITVLTLDWNLASLLQSRPLAVAGA</sequence>
<feature type="signal peptide" evidence="3">
    <location>
        <begin position="1"/>
        <end position="24"/>
    </location>
</feature>
<evidence type="ECO:0000313" key="6">
    <source>
        <dbReference type="Proteomes" id="UP001634747"/>
    </source>
</evidence>
<protein>
    <submittedName>
        <fullName evidence="5">SpoIIE family protein phosphatase</fullName>
    </submittedName>
</protein>
<comment type="caution">
    <text evidence="5">The sequence shown here is derived from an EMBL/GenBank/DDBJ whole genome shotgun (WGS) entry which is preliminary data.</text>
</comment>
<name>A0ABW9KG36_9BACT</name>
<feature type="chain" id="PRO_5045578168" evidence="3">
    <location>
        <begin position="25"/>
        <end position="671"/>
    </location>
</feature>
<gene>
    <name evidence="5" type="ORF">ACK2TP_00155</name>
</gene>
<evidence type="ECO:0000256" key="1">
    <source>
        <dbReference type="ARBA" id="ARBA00022801"/>
    </source>
</evidence>
<dbReference type="Proteomes" id="UP001634747">
    <property type="component" value="Unassembled WGS sequence"/>
</dbReference>
<feature type="transmembrane region" description="Helical" evidence="2">
    <location>
        <begin position="407"/>
        <end position="425"/>
    </location>
</feature>
<evidence type="ECO:0000256" key="2">
    <source>
        <dbReference type="SAM" id="Phobius"/>
    </source>
</evidence>
<feature type="transmembrane region" description="Helical" evidence="2">
    <location>
        <begin position="356"/>
        <end position="378"/>
    </location>
</feature>
<dbReference type="InterPro" id="IPR052016">
    <property type="entry name" value="Bact_Sigma-Reg"/>
</dbReference>
<keyword evidence="1" id="KW-0378">Hydrolase</keyword>
<dbReference type="PANTHER" id="PTHR43156:SF2">
    <property type="entry name" value="STAGE II SPORULATION PROTEIN E"/>
    <property type="match status" value="1"/>
</dbReference>
<proteinExistence type="predicted"/>
<evidence type="ECO:0000259" key="4">
    <source>
        <dbReference type="SMART" id="SM00331"/>
    </source>
</evidence>
<dbReference type="InterPro" id="IPR036457">
    <property type="entry name" value="PPM-type-like_dom_sf"/>
</dbReference>